<dbReference type="Proteomes" id="UP001061452">
    <property type="component" value="Unassembled WGS sequence"/>
</dbReference>
<evidence type="ECO:0000313" key="2">
    <source>
        <dbReference type="EMBL" id="GBQ64846.1"/>
    </source>
</evidence>
<protein>
    <submittedName>
        <fullName evidence="2">Uncharacterized protein</fullName>
    </submittedName>
</protein>
<name>A0ABQ0PHD8_9PROT</name>
<proteinExistence type="predicted"/>
<evidence type="ECO:0000313" key="3">
    <source>
        <dbReference type="Proteomes" id="UP001061452"/>
    </source>
</evidence>
<gene>
    <name evidence="2" type="ORF">AA0521_0302</name>
</gene>
<dbReference type="EMBL" id="BAQJ01000005">
    <property type="protein sequence ID" value="GBQ64846.1"/>
    <property type="molecule type" value="Genomic_DNA"/>
</dbReference>
<organism evidence="2 3">
    <name type="scientific">Komagataeibacter intermedius NRIC 0521</name>
    <dbReference type="NCBI Taxonomy" id="1307934"/>
    <lineage>
        <taxon>Bacteria</taxon>
        <taxon>Pseudomonadati</taxon>
        <taxon>Pseudomonadota</taxon>
        <taxon>Alphaproteobacteria</taxon>
        <taxon>Acetobacterales</taxon>
        <taxon>Acetobacteraceae</taxon>
        <taxon>Komagataeibacter</taxon>
    </lineage>
</organism>
<comment type="caution">
    <text evidence="2">The sequence shown here is derived from an EMBL/GenBank/DDBJ whole genome shotgun (WGS) entry which is preliminary data.</text>
</comment>
<feature type="region of interest" description="Disordered" evidence="1">
    <location>
        <begin position="1"/>
        <end position="23"/>
    </location>
</feature>
<evidence type="ECO:0000256" key="1">
    <source>
        <dbReference type="SAM" id="MobiDB-lite"/>
    </source>
</evidence>
<sequence>MTCPATGTDMSSERATPGSIAINANSPVPMAKVATASAHPAAPRRAGMAGREDEISGVLTCLPFSDRKYWLTP</sequence>
<keyword evidence="3" id="KW-1185">Reference proteome</keyword>
<accession>A0ABQ0PHD8</accession>
<reference evidence="2" key="1">
    <citation type="submission" date="2013-04" db="EMBL/GenBank/DDBJ databases">
        <title>The genome sequencing project of 58 acetic acid bacteria.</title>
        <authorList>
            <person name="Okamoto-Kainuma A."/>
            <person name="Ishikawa M."/>
            <person name="Umino S."/>
            <person name="Koizumi Y."/>
            <person name="Shiwa Y."/>
            <person name="Yoshikawa H."/>
            <person name="Matsutani M."/>
            <person name="Matsushita K."/>
        </authorList>
    </citation>
    <scope>NUCLEOTIDE SEQUENCE</scope>
    <source>
        <strain evidence="2">NRIC 0521</strain>
    </source>
</reference>